<evidence type="ECO:0008006" key="4">
    <source>
        <dbReference type="Google" id="ProtNLM"/>
    </source>
</evidence>
<feature type="signal peptide" evidence="1">
    <location>
        <begin position="1"/>
        <end position="23"/>
    </location>
</feature>
<organism evidence="2 3">
    <name type="scientific">Kangiella taiwanensis</name>
    <dbReference type="NCBI Taxonomy" id="1079179"/>
    <lineage>
        <taxon>Bacteria</taxon>
        <taxon>Pseudomonadati</taxon>
        <taxon>Pseudomonadota</taxon>
        <taxon>Gammaproteobacteria</taxon>
        <taxon>Kangiellales</taxon>
        <taxon>Kangiellaceae</taxon>
        <taxon>Kangiella</taxon>
    </lineage>
</organism>
<dbReference type="EMBL" id="BAABFU010000001">
    <property type="protein sequence ID" value="GAA4344918.1"/>
    <property type="molecule type" value="Genomic_DNA"/>
</dbReference>
<reference evidence="3" key="1">
    <citation type="journal article" date="2019" name="Int. J. Syst. Evol. Microbiol.">
        <title>The Global Catalogue of Microorganisms (GCM) 10K type strain sequencing project: providing services to taxonomists for standard genome sequencing and annotation.</title>
        <authorList>
            <consortium name="The Broad Institute Genomics Platform"/>
            <consortium name="The Broad Institute Genome Sequencing Center for Infectious Disease"/>
            <person name="Wu L."/>
            <person name="Ma J."/>
        </authorList>
    </citation>
    <scope>NUCLEOTIDE SEQUENCE [LARGE SCALE GENOMIC DNA]</scope>
    <source>
        <strain evidence="3">JCM 17727</strain>
    </source>
</reference>
<dbReference type="RefSeq" id="WP_223577185.1">
    <property type="nucleotide sequence ID" value="NZ_BAABFU010000001.1"/>
</dbReference>
<keyword evidence="1" id="KW-0732">Signal</keyword>
<sequence>MKKLLLPLFVAIPLIACNNQTTAEDTKEAQSFKSPGKPSMKVQMDYTVSKERVAVGETVDISVNFTGKQQPSHALLKTTDKMVLHGNSQLNLQKSSGGQTQHSFSVTPMTEGIHLVTVVAEDAQQSHKKPFAIRIIAGDKPIEAYLEKNGTLTTDENGEKIISMPAEER</sequence>
<protein>
    <recommendedName>
        <fullName evidence="4">Lipoprotein</fullName>
    </recommendedName>
</protein>
<comment type="caution">
    <text evidence="2">The sequence shown here is derived from an EMBL/GenBank/DDBJ whole genome shotgun (WGS) entry which is preliminary data.</text>
</comment>
<proteinExistence type="predicted"/>
<gene>
    <name evidence="2" type="ORF">GCM10023150_04850</name>
</gene>
<name>A0ABP8HUS9_9GAMM</name>
<evidence type="ECO:0000313" key="2">
    <source>
        <dbReference type="EMBL" id="GAA4344918.1"/>
    </source>
</evidence>
<accession>A0ABP8HUS9</accession>
<keyword evidence="3" id="KW-1185">Reference proteome</keyword>
<feature type="chain" id="PRO_5046929915" description="Lipoprotein" evidence="1">
    <location>
        <begin position="24"/>
        <end position="169"/>
    </location>
</feature>
<dbReference type="Proteomes" id="UP001501294">
    <property type="component" value="Unassembled WGS sequence"/>
</dbReference>
<evidence type="ECO:0000256" key="1">
    <source>
        <dbReference type="SAM" id="SignalP"/>
    </source>
</evidence>
<evidence type="ECO:0000313" key="3">
    <source>
        <dbReference type="Proteomes" id="UP001501294"/>
    </source>
</evidence>